<dbReference type="Proteomes" id="UP000198806">
    <property type="component" value="Unassembled WGS sequence"/>
</dbReference>
<evidence type="ECO:0000313" key="2">
    <source>
        <dbReference type="EMBL" id="SFO12925.1"/>
    </source>
</evidence>
<dbReference type="InterPro" id="IPR001387">
    <property type="entry name" value="Cro/C1-type_HTH"/>
</dbReference>
<dbReference type="Pfam" id="PF13443">
    <property type="entry name" value="HTH_26"/>
    <property type="match status" value="1"/>
</dbReference>
<dbReference type="SUPFAM" id="SSF47413">
    <property type="entry name" value="lambda repressor-like DNA-binding domains"/>
    <property type="match status" value="1"/>
</dbReference>
<dbReference type="EMBL" id="FOWD01000010">
    <property type="protein sequence ID" value="SFO12925.1"/>
    <property type="molecule type" value="Genomic_DNA"/>
</dbReference>
<dbReference type="AlphaFoldDB" id="A0A1I5EN34"/>
<dbReference type="OrthoDB" id="1912087at2"/>
<keyword evidence="3" id="KW-1185">Reference proteome</keyword>
<dbReference type="PROSITE" id="PS50943">
    <property type="entry name" value="HTH_CROC1"/>
    <property type="match status" value="1"/>
</dbReference>
<gene>
    <name evidence="2" type="ORF">SAMN04489757_11037</name>
</gene>
<proteinExistence type="predicted"/>
<sequence>MFDKLKFLGKIKERGKTIQEVADFLGINPATLYRKMNGESDFYREEIQKLCDFLNFEDPMKIFFAEKVT</sequence>
<feature type="domain" description="HTH cro/C1-type" evidence="1">
    <location>
        <begin position="12"/>
        <end position="63"/>
    </location>
</feature>
<dbReference type="Gene3D" id="1.10.260.40">
    <property type="entry name" value="lambda repressor-like DNA-binding domains"/>
    <property type="match status" value="1"/>
</dbReference>
<name>A0A1I5EN34_9FIRM</name>
<dbReference type="InterPro" id="IPR010982">
    <property type="entry name" value="Lambda_DNA-bd_dom_sf"/>
</dbReference>
<dbReference type="GO" id="GO:0003677">
    <property type="term" value="F:DNA binding"/>
    <property type="evidence" value="ECO:0007669"/>
    <property type="project" value="InterPro"/>
</dbReference>
<dbReference type="STRING" id="1527.SAMN04489757_11037"/>
<protein>
    <submittedName>
        <fullName evidence="2">Helix-turn-helix</fullName>
    </submittedName>
</protein>
<reference evidence="2 3" key="1">
    <citation type="submission" date="2016-10" db="EMBL/GenBank/DDBJ databases">
        <authorList>
            <person name="de Groot N.N."/>
        </authorList>
    </citation>
    <scope>NUCLEOTIDE SEQUENCE [LARGE SCALE GENOMIC DNA]</scope>
    <source>
        <strain evidence="2 3">DSM 1283</strain>
    </source>
</reference>
<dbReference type="RefSeq" id="WP_091685744.1">
    <property type="nucleotide sequence ID" value="NZ_BAABFM010000061.1"/>
</dbReference>
<evidence type="ECO:0000313" key="3">
    <source>
        <dbReference type="Proteomes" id="UP000198806"/>
    </source>
</evidence>
<evidence type="ECO:0000259" key="1">
    <source>
        <dbReference type="PROSITE" id="PS50943"/>
    </source>
</evidence>
<accession>A0A1I5EN34</accession>
<dbReference type="CDD" id="cd00093">
    <property type="entry name" value="HTH_XRE"/>
    <property type="match status" value="1"/>
</dbReference>
<organism evidence="2 3">
    <name type="scientific">Anaerocolumna aminovalerica</name>
    <dbReference type="NCBI Taxonomy" id="1527"/>
    <lineage>
        <taxon>Bacteria</taxon>
        <taxon>Bacillati</taxon>
        <taxon>Bacillota</taxon>
        <taxon>Clostridia</taxon>
        <taxon>Lachnospirales</taxon>
        <taxon>Lachnospiraceae</taxon>
        <taxon>Anaerocolumna</taxon>
    </lineage>
</organism>